<sequence>MIFLAFWFSTKYWMSQTCTVCGKGMLFGLKCKNCKLKCHNKCTKEAPPCHLLIIHRGGKSSSCISEVFPLALQPGVKEEDGLS</sequence>
<dbReference type="Proteomes" id="UP000827872">
    <property type="component" value="Linkage Group LG13"/>
</dbReference>
<protein>
    <submittedName>
        <fullName evidence="1">Kinase suppressor of Ras 2</fullName>
    </submittedName>
</protein>
<accession>A0ACB8FZ52</accession>
<keyword evidence="1" id="KW-0418">Kinase</keyword>
<name>A0ACB8FZ52_9SAUR</name>
<gene>
    <name evidence="1" type="primary">KSR2_3</name>
    <name evidence="1" type="ORF">K3G42_015928</name>
</gene>
<organism evidence="1 2">
    <name type="scientific">Sphaerodactylus townsendi</name>
    <dbReference type="NCBI Taxonomy" id="933632"/>
    <lineage>
        <taxon>Eukaryota</taxon>
        <taxon>Metazoa</taxon>
        <taxon>Chordata</taxon>
        <taxon>Craniata</taxon>
        <taxon>Vertebrata</taxon>
        <taxon>Euteleostomi</taxon>
        <taxon>Lepidosauria</taxon>
        <taxon>Squamata</taxon>
        <taxon>Bifurcata</taxon>
        <taxon>Gekkota</taxon>
        <taxon>Sphaerodactylidae</taxon>
        <taxon>Sphaerodactylus</taxon>
    </lineage>
</organism>
<dbReference type="EMBL" id="CM037626">
    <property type="protein sequence ID" value="KAH8012245.1"/>
    <property type="molecule type" value="Genomic_DNA"/>
</dbReference>
<comment type="caution">
    <text evidence="1">The sequence shown here is derived from an EMBL/GenBank/DDBJ whole genome shotgun (WGS) entry which is preliminary data.</text>
</comment>
<evidence type="ECO:0000313" key="2">
    <source>
        <dbReference type="Proteomes" id="UP000827872"/>
    </source>
</evidence>
<keyword evidence="1" id="KW-0808">Transferase</keyword>
<reference evidence="1" key="1">
    <citation type="submission" date="2021-08" db="EMBL/GenBank/DDBJ databases">
        <title>The first chromosome-level gecko genome reveals the dynamic sex chromosomes of Neotropical dwarf geckos (Sphaerodactylidae: Sphaerodactylus).</title>
        <authorList>
            <person name="Pinto B.J."/>
            <person name="Keating S.E."/>
            <person name="Gamble T."/>
        </authorList>
    </citation>
    <scope>NUCLEOTIDE SEQUENCE</scope>
    <source>
        <strain evidence="1">TG3544</strain>
    </source>
</reference>
<evidence type="ECO:0000313" key="1">
    <source>
        <dbReference type="EMBL" id="KAH8012245.1"/>
    </source>
</evidence>
<proteinExistence type="predicted"/>
<keyword evidence="2" id="KW-1185">Reference proteome</keyword>